<accession>A0ABV3VXM5</accession>
<reference evidence="1 2" key="1">
    <citation type="submission" date="2024-07" db="EMBL/GenBank/DDBJ databases">
        <title>Characterization of a bacterium isolated from hydrolysated instant sea cucumber by whole-genome sequencing and metabolomics.</title>
        <authorList>
            <person name="Luo X."/>
            <person name="Zhang Z."/>
            <person name="Zheng Z."/>
            <person name="Zhang W."/>
            <person name="Ming T."/>
            <person name="Jiao L."/>
            <person name="Su X."/>
            <person name="Kong F."/>
            <person name="Xu J."/>
        </authorList>
    </citation>
    <scope>NUCLEOTIDE SEQUENCE [LARGE SCALE GENOMIC DNA]</scope>
    <source>
        <strain evidence="1 2">XL-2024</strain>
    </source>
</reference>
<gene>
    <name evidence="1" type="ORF">AB1300_11030</name>
</gene>
<keyword evidence="2" id="KW-1185">Reference proteome</keyword>
<evidence type="ECO:0000313" key="1">
    <source>
        <dbReference type="EMBL" id="MEX3745668.1"/>
    </source>
</evidence>
<comment type="caution">
    <text evidence="1">The sequence shown here is derived from an EMBL/GenBank/DDBJ whole genome shotgun (WGS) entry which is preliminary data.</text>
</comment>
<sequence length="46" mass="5371">MGNEIEDYIYELEIALADQEKDKYLFIDPAYEIIDEIEELGNALMS</sequence>
<proteinExistence type="predicted"/>
<protein>
    <submittedName>
        <fullName evidence="1">Uncharacterized protein</fullName>
    </submittedName>
</protein>
<evidence type="ECO:0000313" key="2">
    <source>
        <dbReference type="Proteomes" id="UP001558534"/>
    </source>
</evidence>
<name>A0ABV3VXM5_9BACI</name>
<dbReference type="RefSeq" id="WP_368636535.1">
    <property type="nucleotide sequence ID" value="NZ_JBFRHK010000005.1"/>
</dbReference>
<dbReference type="Proteomes" id="UP001558534">
    <property type="component" value="Unassembled WGS sequence"/>
</dbReference>
<organism evidence="1 2">
    <name type="scientific">Lysinibacillus xylanilyticus</name>
    <dbReference type="NCBI Taxonomy" id="582475"/>
    <lineage>
        <taxon>Bacteria</taxon>
        <taxon>Bacillati</taxon>
        <taxon>Bacillota</taxon>
        <taxon>Bacilli</taxon>
        <taxon>Bacillales</taxon>
        <taxon>Bacillaceae</taxon>
        <taxon>Lysinibacillus</taxon>
    </lineage>
</organism>
<dbReference type="EMBL" id="JBFRHK010000005">
    <property type="protein sequence ID" value="MEX3745668.1"/>
    <property type="molecule type" value="Genomic_DNA"/>
</dbReference>